<dbReference type="InterPro" id="IPR044068">
    <property type="entry name" value="CB"/>
</dbReference>
<gene>
    <name evidence="2" type="ORF">LCGC14_2638310</name>
</gene>
<feature type="non-terminal residue" evidence="2">
    <location>
        <position position="163"/>
    </location>
</feature>
<dbReference type="PROSITE" id="PS51900">
    <property type="entry name" value="CB"/>
    <property type="match status" value="1"/>
</dbReference>
<protein>
    <recommendedName>
        <fullName evidence="1">Core-binding (CB) domain-containing protein</fullName>
    </recommendedName>
</protein>
<organism evidence="2">
    <name type="scientific">marine sediment metagenome</name>
    <dbReference type="NCBI Taxonomy" id="412755"/>
    <lineage>
        <taxon>unclassified sequences</taxon>
        <taxon>metagenomes</taxon>
        <taxon>ecological metagenomes</taxon>
    </lineage>
</organism>
<proteinExistence type="predicted"/>
<dbReference type="AlphaFoldDB" id="A0A0F9CQM1"/>
<name>A0A0F9CQM1_9ZZZZ</name>
<sequence length="163" mass="18625">MQTDLRLSSLMEGTLQEIGKLGLCSELNNQYRRAYGGLRRFARDRGEEDLYSADLLQSFLTDIQQRHQSGAIGPARRNHLKRASLLLRDFVATGRLNWKVYGSDRRPLPSSPEFLRLYSQYLDSLKSDGKSENTIGSSRNLVRQFLLFLENSGYHTLAETPLN</sequence>
<reference evidence="2" key="1">
    <citation type="journal article" date="2015" name="Nature">
        <title>Complex archaea that bridge the gap between prokaryotes and eukaryotes.</title>
        <authorList>
            <person name="Spang A."/>
            <person name="Saw J.H."/>
            <person name="Jorgensen S.L."/>
            <person name="Zaremba-Niedzwiedzka K."/>
            <person name="Martijn J."/>
            <person name="Lind A.E."/>
            <person name="van Eijk R."/>
            <person name="Schleper C."/>
            <person name="Guy L."/>
            <person name="Ettema T.J."/>
        </authorList>
    </citation>
    <scope>NUCLEOTIDE SEQUENCE</scope>
</reference>
<feature type="domain" description="Core-binding (CB)" evidence="1">
    <location>
        <begin position="112"/>
        <end position="163"/>
    </location>
</feature>
<evidence type="ECO:0000313" key="2">
    <source>
        <dbReference type="EMBL" id="KKK98881.1"/>
    </source>
</evidence>
<evidence type="ECO:0000259" key="1">
    <source>
        <dbReference type="PROSITE" id="PS51900"/>
    </source>
</evidence>
<accession>A0A0F9CQM1</accession>
<dbReference type="EMBL" id="LAZR01045433">
    <property type="protein sequence ID" value="KKK98881.1"/>
    <property type="molecule type" value="Genomic_DNA"/>
</dbReference>
<comment type="caution">
    <text evidence="2">The sequence shown here is derived from an EMBL/GenBank/DDBJ whole genome shotgun (WGS) entry which is preliminary data.</text>
</comment>